<reference evidence="2 3" key="1">
    <citation type="submission" date="2018-03" db="EMBL/GenBank/DDBJ databases">
        <title>Genomic Encyclopedia of Archaeal and Bacterial Type Strains, Phase II (KMG-II): from individual species to whole genera.</title>
        <authorList>
            <person name="Goeker M."/>
        </authorList>
    </citation>
    <scope>NUCLEOTIDE SEQUENCE [LARGE SCALE GENOMIC DNA]</scope>
    <source>
        <strain evidence="2 3">DSM 19711</strain>
    </source>
</reference>
<evidence type="ECO:0000259" key="1">
    <source>
        <dbReference type="Pfam" id="PF13400"/>
    </source>
</evidence>
<comment type="caution">
    <text evidence="2">The sequence shown here is derived from an EMBL/GenBank/DDBJ whole genome shotgun (WGS) entry which is preliminary data.</text>
</comment>
<evidence type="ECO:0000313" key="3">
    <source>
        <dbReference type="Proteomes" id="UP000238083"/>
    </source>
</evidence>
<dbReference type="RefSeq" id="WP_170126972.1">
    <property type="nucleotide sequence ID" value="NZ_PVZF01000001.1"/>
</dbReference>
<accession>A0A2T0R9F4</accession>
<keyword evidence="3" id="KW-1185">Reference proteome</keyword>
<proteinExistence type="predicted"/>
<organism evidence="2 3">
    <name type="scientific">Kineococcus rhizosphaerae</name>
    <dbReference type="NCBI Taxonomy" id="559628"/>
    <lineage>
        <taxon>Bacteria</taxon>
        <taxon>Bacillati</taxon>
        <taxon>Actinomycetota</taxon>
        <taxon>Actinomycetes</taxon>
        <taxon>Kineosporiales</taxon>
        <taxon>Kineosporiaceae</taxon>
        <taxon>Kineococcus</taxon>
    </lineage>
</organism>
<evidence type="ECO:0000313" key="2">
    <source>
        <dbReference type="EMBL" id="PRY17795.1"/>
    </source>
</evidence>
<dbReference type="Proteomes" id="UP000238083">
    <property type="component" value="Unassembled WGS sequence"/>
</dbReference>
<dbReference type="EMBL" id="PVZF01000001">
    <property type="protein sequence ID" value="PRY17795.1"/>
    <property type="molecule type" value="Genomic_DNA"/>
</dbReference>
<protein>
    <submittedName>
        <fullName evidence="2">Putative Flp pilus-assembly TadE/G-like protein</fullName>
    </submittedName>
</protein>
<name>A0A2T0R9F4_9ACTN</name>
<feature type="domain" description="Putative Flp pilus-assembly TadG-like N-terminal" evidence="1">
    <location>
        <begin position="7"/>
        <end position="54"/>
    </location>
</feature>
<sequence>MKPRDEGSIAPAVPVLALVLLLLAGLVVDASRQLTERGRAVAYAEEAARAGAAAIELDAPDLELLPDEQVAARVNAYCGAAAAAGAPLVDPGNCFRGTTRTGDPQARRIVVQTHVELVQPTTLLGIVGVRELRASGDGRARPFEGTREEDAS</sequence>
<gene>
    <name evidence="2" type="ORF">CLV37_10130</name>
</gene>
<dbReference type="AlphaFoldDB" id="A0A2T0R9F4"/>
<dbReference type="Pfam" id="PF13400">
    <property type="entry name" value="Tad"/>
    <property type="match status" value="1"/>
</dbReference>
<dbReference type="InterPro" id="IPR028087">
    <property type="entry name" value="Tad_N"/>
</dbReference>